<dbReference type="Proteomes" id="UP000220669">
    <property type="component" value="Unassembled WGS sequence"/>
</dbReference>
<evidence type="ECO:0000256" key="1">
    <source>
        <dbReference type="ARBA" id="ARBA00023125"/>
    </source>
</evidence>
<dbReference type="SUPFAM" id="SSF47413">
    <property type="entry name" value="lambda repressor-like DNA-binding domains"/>
    <property type="match status" value="1"/>
</dbReference>
<evidence type="ECO:0000259" key="2">
    <source>
        <dbReference type="PROSITE" id="PS50943"/>
    </source>
</evidence>
<dbReference type="PANTHER" id="PTHR46558">
    <property type="entry name" value="TRACRIPTIONAL REGULATORY PROTEIN-RELATED-RELATED"/>
    <property type="match status" value="1"/>
</dbReference>
<sequence length="94" mass="11114">MFAQILKDRRAELGITQQDMAEKLFVTRQTVSNWENGKNFPDIPTLISISENYSLSLDYMLKGDSKYMKKVEEDYKLIKKKRRNVYLVILLPRP</sequence>
<proteinExistence type="predicted"/>
<gene>
    <name evidence="3" type="ORF">CRM96_00790</name>
</gene>
<dbReference type="SMART" id="SM00530">
    <property type="entry name" value="HTH_XRE"/>
    <property type="match status" value="1"/>
</dbReference>
<dbReference type="Pfam" id="PF01381">
    <property type="entry name" value="HTH_3"/>
    <property type="match status" value="1"/>
</dbReference>
<comment type="caution">
    <text evidence="3">The sequence shown here is derived from an EMBL/GenBank/DDBJ whole genome shotgun (WGS) entry which is preliminary data.</text>
</comment>
<accession>A0AB36SCK5</accession>
<dbReference type="KEGG" id="edu:LIU_13640"/>
<organism evidence="3 4">
    <name type="scientific">Enterococcus durans</name>
    <dbReference type="NCBI Taxonomy" id="53345"/>
    <lineage>
        <taxon>Bacteria</taxon>
        <taxon>Bacillati</taxon>
        <taxon>Bacillota</taxon>
        <taxon>Bacilli</taxon>
        <taxon>Lactobacillales</taxon>
        <taxon>Enterococcaceae</taxon>
        <taxon>Enterococcus</taxon>
    </lineage>
</organism>
<dbReference type="InterPro" id="IPR010982">
    <property type="entry name" value="Lambda_DNA-bd_dom_sf"/>
</dbReference>
<keyword evidence="1" id="KW-0238">DNA-binding</keyword>
<dbReference type="Gene3D" id="1.10.260.40">
    <property type="entry name" value="lambda repressor-like DNA-binding domains"/>
    <property type="match status" value="1"/>
</dbReference>
<dbReference type="RefSeq" id="WP_016177647.1">
    <property type="nucleotide sequence ID" value="NZ_CP065536.1"/>
</dbReference>
<dbReference type="PROSITE" id="PS50943">
    <property type="entry name" value="HTH_CROC1"/>
    <property type="match status" value="1"/>
</dbReference>
<evidence type="ECO:0000313" key="4">
    <source>
        <dbReference type="Proteomes" id="UP000220669"/>
    </source>
</evidence>
<feature type="domain" description="HTH cro/C1-type" evidence="2">
    <location>
        <begin position="6"/>
        <end position="60"/>
    </location>
</feature>
<dbReference type="CDD" id="cd00093">
    <property type="entry name" value="HTH_XRE"/>
    <property type="match status" value="1"/>
</dbReference>
<evidence type="ECO:0000313" key="3">
    <source>
        <dbReference type="EMBL" id="PEH46665.1"/>
    </source>
</evidence>
<dbReference type="PANTHER" id="PTHR46558:SF11">
    <property type="entry name" value="HTH-TYPE TRANSCRIPTIONAL REGULATOR XRE"/>
    <property type="match status" value="1"/>
</dbReference>
<dbReference type="InterPro" id="IPR001387">
    <property type="entry name" value="Cro/C1-type_HTH"/>
</dbReference>
<dbReference type="GO" id="GO:0003677">
    <property type="term" value="F:DNA binding"/>
    <property type="evidence" value="ECO:0007669"/>
    <property type="project" value="UniProtKB-KW"/>
</dbReference>
<name>A0AB36SCK5_9ENTE</name>
<protein>
    <submittedName>
        <fullName evidence="3">XRE family transcriptional regulator</fullName>
    </submittedName>
</protein>
<reference evidence="3 4" key="1">
    <citation type="submission" date="2017-09" db="EMBL/GenBank/DDBJ databases">
        <title>FDA dAtabase for Regulatory Grade micrObial Sequences (FDA-ARGOS): Supporting development and validation of Infectious Disease Dx tests.</title>
        <authorList>
            <person name="Minogue T."/>
            <person name="Wolcott M."/>
            <person name="Wasieloski L."/>
            <person name="Aguilar W."/>
            <person name="Moore D."/>
            <person name="Tallon L.J."/>
            <person name="Sadzewicz L."/>
            <person name="Ott S."/>
            <person name="Zhao X."/>
            <person name="Nagaraj S."/>
            <person name="Vavikolanu K."/>
            <person name="Aluvathingal J."/>
            <person name="Nadendla S."/>
            <person name="Sichtig H."/>
        </authorList>
    </citation>
    <scope>NUCLEOTIDE SEQUENCE [LARGE SCALE GENOMIC DNA]</scope>
    <source>
        <strain evidence="3 4">FDAARGOS_396</strain>
    </source>
</reference>
<dbReference type="EMBL" id="PDEB01000003">
    <property type="protein sequence ID" value="PEH46665.1"/>
    <property type="molecule type" value="Genomic_DNA"/>
</dbReference>
<dbReference type="AlphaFoldDB" id="A0AB36SCK5"/>